<proteinExistence type="predicted"/>
<protein>
    <submittedName>
        <fullName evidence="2">DUF3388 domain-containing protein</fullName>
    </submittedName>
</protein>
<gene>
    <name evidence="2" type="ORF">PRVXT_001473</name>
</gene>
<dbReference type="InterPro" id="IPR016784">
    <property type="entry name" value="UCP021288_ACT"/>
</dbReference>
<dbReference type="Pfam" id="PF11868">
    <property type="entry name" value="DUF3388"/>
    <property type="match status" value="1"/>
</dbReference>
<evidence type="ECO:0000313" key="2">
    <source>
        <dbReference type="EMBL" id="XBX76288.1"/>
    </source>
</evidence>
<accession>A0AAU7VRG2</accession>
<dbReference type="AlphaFoldDB" id="A0AAU7VRG2"/>
<dbReference type="InterPro" id="IPR045865">
    <property type="entry name" value="ACT-like_dom_sf"/>
</dbReference>
<dbReference type="EMBL" id="CP158367">
    <property type="protein sequence ID" value="XBX76288.1"/>
    <property type="molecule type" value="Genomic_DNA"/>
</dbReference>
<dbReference type="PIRSF" id="PIRSF021288">
    <property type="entry name" value="UCP021288_ACT"/>
    <property type="match status" value="1"/>
</dbReference>
<evidence type="ECO:0000259" key="1">
    <source>
        <dbReference type="Pfam" id="PF11868"/>
    </source>
</evidence>
<reference evidence="2" key="1">
    <citation type="journal article" date="2013" name="Extremophiles">
        <title>Proteinivorax tanatarense gen. nov., sp. nov., an anaerobic, haloalkaliphilic, proteolytic bacterium isolated from a decaying algal bloom, and proposal of Proteinivoraceae fam. nov.</title>
        <authorList>
            <person name="Kevbrin V."/>
            <person name="Boltyanskaya Y."/>
            <person name="Zhilina T."/>
            <person name="Kolganova T."/>
            <person name="Lavrentjeva E."/>
            <person name="Kuznetsov B."/>
        </authorList>
    </citation>
    <scope>NUCLEOTIDE SEQUENCE</scope>
    <source>
        <strain evidence="2">Z-910T</strain>
    </source>
</reference>
<sequence>MEWYFEYQINDNKPGLLGDVATFLGLLEINIKMINGLAPKTRGLIIRADDHSKIVTLKRALESSNNIEVTALRRPTLIDKINLQHGKMIHKSSNAPNTYSFTRDDLGMMVDFLGGLINKSSDAIIGVRGMPQVGKTEAIIAACVHANRKWVLVSSTIMRQVIRGHLMEDELNSECVFVIDGIVSSLRANEKHSKLINEIIKLPIPKVIEHPDIFLRETDYSEKLIDYTIELRRSKDEEINYEFVNQSFSSFDIS</sequence>
<organism evidence="2">
    <name type="scientific">Proteinivorax tanatarense</name>
    <dbReference type="NCBI Taxonomy" id="1260629"/>
    <lineage>
        <taxon>Bacteria</taxon>
        <taxon>Bacillati</taxon>
        <taxon>Bacillota</taxon>
        <taxon>Clostridia</taxon>
        <taxon>Eubacteriales</taxon>
        <taxon>Proteinivoracaceae</taxon>
        <taxon>Proteinivorax</taxon>
    </lineage>
</organism>
<dbReference type="SUPFAM" id="SSF55021">
    <property type="entry name" value="ACT-like"/>
    <property type="match status" value="1"/>
</dbReference>
<reference evidence="2" key="2">
    <citation type="submission" date="2024-06" db="EMBL/GenBank/DDBJ databases">
        <authorList>
            <person name="Petrova K.O."/>
            <person name="Toshchakov S.V."/>
            <person name="Boltjanskaja Y.V."/>
            <person name="Kevbrin V."/>
        </authorList>
    </citation>
    <scope>NUCLEOTIDE SEQUENCE</scope>
    <source>
        <strain evidence="2">Z-910T</strain>
    </source>
</reference>
<dbReference type="InterPro" id="IPR024514">
    <property type="entry name" value="DUF3388"/>
</dbReference>
<dbReference type="RefSeq" id="WP_350345022.1">
    <property type="nucleotide sequence ID" value="NZ_CP158367.1"/>
</dbReference>
<feature type="domain" description="DUF3388" evidence="1">
    <location>
        <begin position="69"/>
        <end position="246"/>
    </location>
</feature>
<name>A0AAU7VRG2_9FIRM</name>